<evidence type="ECO:0000313" key="16">
    <source>
        <dbReference type="Proteomes" id="UP000277300"/>
    </source>
</evidence>
<comment type="similarity">
    <text evidence="1 11">Belongs to the small Tim family.</text>
</comment>
<evidence type="ECO:0000313" key="17">
    <source>
        <dbReference type="Proteomes" id="UP000284657"/>
    </source>
</evidence>
<comment type="function">
    <text evidence="11">Mitochondrial intermembrane chaperone that participates in the import and insertion of some multi-pass transmembrane proteins into the mitochondrial inner membrane. Also required for the transfer of beta-barrel precursors from the TOM complex to the sorting and assembly machinery (SAM complex) of the outer membrane. Acts as a chaperone-like protein that protects the hydrophobic precursors from aggregation and guide them through the mitochondrial intermembrane space.</text>
</comment>
<dbReference type="EMBL" id="MBAD02001092">
    <property type="protein sequence ID" value="RLN58653.1"/>
    <property type="molecule type" value="Genomic_DNA"/>
</dbReference>
<evidence type="ECO:0000256" key="2">
    <source>
        <dbReference type="ARBA" id="ARBA00022448"/>
    </source>
</evidence>
<evidence type="ECO:0000256" key="4">
    <source>
        <dbReference type="ARBA" id="ARBA00022792"/>
    </source>
</evidence>
<evidence type="ECO:0000256" key="1">
    <source>
        <dbReference type="ARBA" id="ARBA00006720"/>
    </source>
</evidence>
<dbReference type="GO" id="GO:0046872">
    <property type="term" value="F:metal ion binding"/>
    <property type="evidence" value="ECO:0007669"/>
    <property type="project" value="UniProtKB-KW"/>
</dbReference>
<evidence type="ECO:0000256" key="10">
    <source>
        <dbReference type="ARBA" id="ARBA00023157"/>
    </source>
</evidence>
<evidence type="ECO:0000256" key="9">
    <source>
        <dbReference type="ARBA" id="ARBA00023136"/>
    </source>
</evidence>
<evidence type="ECO:0000256" key="7">
    <source>
        <dbReference type="ARBA" id="ARBA00023010"/>
    </source>
</evidence>
<keyword evidence="6 11" id="KW-0653">Protein transport</keyword>
<dbReference type="OrthoDB" id="274922at2759"/>
<keyword evidence="5" id="KW-0862">Zinc</keyword>
<keyword evidence="4 11" id="KW-0999">Mitochondrion inner membrane</keyword>
<accession>A0A3F2RUK3</accession>
<dbReference type="InterPro" id="IPR035427">
    <property type="entry name" value="Tim10-like_dom_sf"/>
</dbReference>
<feature type="domain" description="Tim10-like" evidence="12">
    <location>
        <begin position="40"/>
        <end position="100"/>
    </location>
</feature>
<evidence type="ECO:0000256" key="3">
    <source>
        <dbReference type="ARBA" id="ARBA00022723"/>
    </source>
</evidence>
<comment type="caution">
    <text evidence="14">The sequence shown here is derived from an EMBL/GenBank/DDBJ whole genome shotgun (WGS) entry which is preliminary data.</text>
</comment>
<keyword evidence="9" id="KW-0472">Membrane</keyword>
<keyword evidence="10 11" id="KW-1015">Disulfide bond</keyword>
<comment type="domain">
    <text evidence="11">The twin CX3C motif contains 4 conserved Cys residues that form 2 disulfide bonds in the mitochondrial intermembrane space.</text>
</comment>
<keyword evidence="2 11" id="KW-0813">Transport</keyword>
<protein>
    <recommendedName>
        <fullName evidence="11">Mitochondrial import inner membrane translocase subunit</fullName>
    </recommendedName>
</protein>
<dbReference type="Proteomes" id="UP000277300">
    <property type="component" value="Unassembled WGS sequence"/>
</dbReference>
<dbReference type="STRING" id="325452.A0A3F2RUK3"/>
<evidence type="ECO:0000313" key="14">
    <source>
        <dbReference type="EMBL" id="RLN63993.1"/>
    </source>
</evidence>
<dbReference type="Pfam" id="PF02953">
    <property type="entry name" value="zf-Tim10_DDP"/>
    <property type="match status" value="1"/>
</dbReference>
<keyword evidence="8 11" id="KW-0496">Mitochondrion</keyword>
<evidence type="ECO:0000313" key="18">
    <source>
        <dbReference type="Proteomes" id="UP000285624"/>
    </source>
</evidence>
<dbReference type="Gene3D" id="1.10.287.810">
    <property type="entry name" value="Mitochondrial import inner membrane translocase subunit tim13 like domains"/>
    <property type="match status" value="1"/>
</dbReference>
<proteinExistence type="inferred from homology"/>
<evidence type="ECO:0000256" key="5">
    <source>
        <dbReference type="ARBA" id="ARBA00022833"/>
    </source>
</evidence>
<dbReference type="Proteomes" id="UP000285624">
    <property type="component" value="Unassembled WGS sequence"/>
</dbReference>
<evidence type="ECO:0000256" key="6">
    <source>
        <dbReference type="ARBA" id="ARBA00022927"/>
    </source>
</evidence>
<comment type="subcellular location">
    <subcellularLocation>
        <location evidence="11">Mitochondrion inner membrane</location>
        <topology evidence="11">Peripheral membrane protein</topology>
        <orientation evidence="11">Intermembrane side</orientation>
    </subcellularLocation>
</comment>
<organism evidence="14 16">
    <name type="scientific">Phytophthora kernoviae</name>
    <dbReference type="NCBI Taxonomy" id="325452"/>
    <lineage>
        <taxon>Eukaryota</taxon>
        <taxon>Sar</taxon>
        <taxon>Stramenopiles</taxon>
        <taxon>Oomycota</taxon>
        <taxon>Peronosporomycetes</taxon>
        <taxon>Peronosporales</taxon>
        <taxon>Peronosporaceae</taxon>
        <taxon>Phytophthora</taxon>
    </lineage>
</organism>
<dbReference type="GO" id="GO:0015031">
    <property type="term" value="P:protein transport"/>
    <property type="evidence" value="ECO:0007669"/>
    <property type="project" value="UniProtKB-KW"/>
</dbReference>
<sequence>MPVSTRNLKFENVQSRMNFGGMMGGGAAPAVPQQPSQQSQLMMAKVEMASYADLFERLSRVCFQKCKFKFNDGQLNVGEMSCIDRCAGKYMQAYSNLGVKMAQVEKEIMDQANAAGGMQG</sequence>
<dbReference type="InterPro" id="IPR004217">
    <property type="entry name" value="Tim10-like"/>
</dbReference>
<evidence type="ECO:0000313" key="15">
    <source>
        <dbReference type="EMBL" id="RLN81419.1"/>
    </source>
</evidence>
<dbReference type="EMBL" id="MBDN02000080">
    <property type="protein sequence ID" value="RLN81419.1"/>
    <property type="molecule type" value="Genomic_DNA"/>
</dbReference>
<dbReference type="GO" id="GO:0005743">
    <property type="term" value="C:mitochondrial inner membrane"/>
    <property type="evidence" value="ECO:0007669"/>
    <property type="project" value="UniProtKB-SubCell"/>
</dbReference>
<dbReference type="Proteomes" id="UP000284657">
    <property type="component" value="Unassembled WGS sequence"/>
</dbReference>
<dbReference type="GO" id="GO:0045039">
    <property type="term" value="P:protein insertion into mitochondrial inner membrane"/>
    <property type="evidence" value="ECO:0007669"/>
    <property type="project" value="TreeGrafter"/>
</dbReference>
<dbReference type="FunFam" id="1.10.287.810:FF:000011">
    <property type="entry name" value="Mitochondrial regulator of splicing 5"/>
    <property type="match status" value="1"/>
</dbReference>
<dbReference type="PANTHER" id="PTHR11038">
    <property type="entry name" value="MITOCHONDRIAL IMPORT INNER MEMBRANE TRANSLOCASE SUBUNIT TIM10"/>
    <property type="match status" value="1"/>
</dbReference>
<name>A0A3F2RUK3_9STRA</name>
<comment type="subunit">
    <text evidence="11">Heterohexamer.</text>
</comment>
<evidence type="ECO:0000256" key="8">
    <source>
        <dbReference type="ARBA" id="ARBA00023128"/>
    </source>
</evidence>
<evidence type="ECO:0000256" key="11">
    <source>
        <dbReference type="RuleBase" id="RU367043"/>
    </source>
</evidence>
<reference evidence="16 17" key="1">
    <citation type="submission" date="2018-07" db="EMBL/GenBank/DDBJ databases">
        <title>Genome sequencing of oomycete isolates from Chile give support for New Zealand origin for Phytophthora kernoviae and make available the first Nothophytophthora sp. genome.</title>
        <authorList>
            <person name="Studholme D.J."/>
            <person name="Sanfuentes E."/>
            <person name="Panda P."/>
            <person name="Hill R."/>
            <person name="Sambles C."/>
            <person name="Grant M."/>
            <person name="Williams N.M."/>
            <person name="Mcdougal R.L."/>
        </authorList>
    </citation>
    <scope>NUCLEOTIDE SEQUENCE [LARGE SCALE GENOMIC DNA]</scope>
    <source>
        <strain evidence="15">Chile4</strain>
        <strain evidence="14">Chile6</strain>
        <strain evidence="13">Chile7</strain>
    </source>
</reference>
<keyword evidence="18" id="KW-1185">Reference proteome</keyword>
<keyword evidence="7 11" id="KW-0811">Translocation</keyword>
<gene>
    <name evidence="13" type="ORF">BBJ29_009067</name>
    <name evidence="15" type="ORF">BBO99_00003736</name>
    <name evidence="14" type="ORF">BBP00_00003753</name>
</gene>
<dbReference type="PANTHER" id="PTHR11038:SF16">
    <property type="entry name" value="MITOCHONDRIAL IMPORT INNER MEMBRANE TRANSLOCASE SUBUNIT TIM10"/>
    <property type="match status" value="1"/>
</dbReference>
<evidence type="ECO:0000313" key="13">
    <source>
        <dbReference type="EMBL" id="RLN58653.1"/>
    </source>
</evidence>
<keyword evidence="3" id="KW-0479">Metal-binding</keyword>
<evidence type="ECO:0000259" key="12">
    <source>
        <dbReference type="Pfam" id="PF02953"/>
    </source>
</evidence>
<dbReference type="AlphaFoldDB" id="A0A3F2RUK3"/>
<dbReference type="SUPFAM" id="SSF144122">
    <property type="entry name" value="Tim10-like"/>
    <property type="match status" value="1"/>
</dbReference>
<keyword evidence="11" id="KW-0143">Chaperone</keyword>
<dbReference type="EMBL" id="MBDO02000083">
    <property type="protein sequence ID" value="RLN63993.1"/>
    <property type="molecule type" value="Genomic_DNA"/>
</dbReference>